<keyword evidence="1" id="KW-0418">Kinase</keyword>
<sequence>MKPQIPTPTGELTAFRQLLSPTPRGARLARRLTVHQVDAWGFPQGSDASEAAAHIVAEFAANAVTHGRVSGRDFELRLLRREPDTLRIEVADARGDLLPRSQPDGAEAESGRGLWLVEAFATAWGVTEREVGKTVWAELTV</sequence>
<dbReference type="InterPro" id="IPR050267">
    <property type="entry name" value="Anti-sigma-factor_SerPK"/>
</dbReference>
<keyword evidence="1" id="KW-0723">Serine/threonine-protein kinase</keyword>
<reference evidence="3 4" key="1">
    <citation type="submission" date="2019-11" db="EMBL/GenBank/DDBJ databases">
        <authorList>
            <person name="Ay H."/>
        </authorList>
    </citation>
    <scope>NUCLEOTIDE SEQUENCE [LARGE SCALE GENOMIC DNA]</scope>
    <source>
        <strain evidence="3 4">BG9H</strain>
    </source>
</reference>
<name>A0ABS6YVX3_9ACTN</name>
<organism evidence="3 4">
    <name type="scientific">Streptomyces anatolicus</name>
    <dbReference type="NCBI Taxonomy" id="2675858"/>
    <lineage>
        <taxon>Bacteria</taxon>
        <taxon>Bacillati</taxon>
        <taxon>Actinomycetota</taxon>
        <taxon>Actinomycetes</taxon>
        <taxon>Kitasatosporales</taxon>
        <taxon>Streptomycetaceae</taxon>
        <taxon>Streptomyces</taxon>
    </lineage>
</organism>
<keyword evidence="1" id="KW-0808">Transferase</keyword>
<evidence type="ECO:0000313" key="4">
    <source>
        <dbReference type="Proteomes" id="UP001197114"/>
    </source>
</evidence>
<accession>A0ABS6YVX3</accession>
<keyword evidence="4" id="KW-1185">Reference proteome</keyword>
<dbReference type="CDD" id="cd16936">
    <property type="entry name" value="HATPase_RsbW-like"/>
    <property type="match status" value="1"/>
</dbReference>
<dbReference type="InterPro" id="IPR003594">
    <property type="entry name" value="HATPase_dom"/>
</dbReference>
<protein>
    <submittedName>
        <fullName evidence="3">ATP-binding protein</fullName>
    </submittedName>
</protein>
<keyword evidence="3" id="KW-0067">ATP-binding</keyword>
<proteinExistence type="predicted"/>
<evidence type="ECO:0000313" key="3">
    <source>
        <dbReference type="EMBL" id="MBW5425588.1"/>
    </source>
</evidence>
<dbReference type="RefSeq" id="WP_219692151.1">
    <property type="nucleotide sequence ID" value="NZ_WMBF01000552.1"/>
</dbReference>
<dbReference type="Proteomes" id="UP001197114">
    <property type="component" value="Unassembled WGS sequence"/>
</dbReference>
<gene>
    <name evidence="3" type="ORF">GKQ77_29200</name>
</gene>
<comment type="caution">
    <text evidence="3">The sequence shown here is derived from an EMBL/GenBank/DDBJ whole genome shotgun (WGS) entry which is preliminary data.</text>
</comment>
<dbReference type="Gene3D" id="3.30.565.10">
    <property type="entry name" value="Histidine kinase-like ATPase, C-terminal domain"/>
    <property type="match status" value="1"/>
</dbReference>
<evidence type="ECO:0000256" key="1">
    <source>
        <dbReference type="ARBA" id="ARBA00022527"/>
    </source>
</evidence>
<dbReference type="PANTHER" id="PTHR35526">
    <property type="entry name" value="ANTI-SIGMA-F FACTOR RSBW-RELATED"/>
    <property type="match status" value="1"/>
</dbReference>
<dbReference type="GO" id="GO:0005524">
    <property type="term" value="F:ATP binding"/>
    <property type="evidence" value="ECO:0007669"/>
    <property type="project" value="UniProtKB-KW"/>
</dbReference>
<dbReference type="Pfam" id="PF13581">
    <property type="entry name" value="HATPase_c_2"/>
    <property type="match status" value="1"/>
</dbReference>
<keyword evidence="3" id="KW-0547">Nucleotide-binding</keyword>
<feature type="domain" description="Histidine kinase/HSP90-like ATPase" evidence="2">
    <location>
        <begin position="23"/>
        <end position="137"/>
    </location>
</feature>
<dbReference type="InterPro" id="IPR036890">
    <property type="entry name" value="HATPase_C_sf"/>
</dbReference>
<dbReference type="EMBL" id="WMBF01000552">
    <property type="protein sequence ID" value="MBW5425588.1"/>
    <property type="molecule type" value="Genomic_DNA"/>
</dbReference>
<dbReference type="PANTHER" id="PTHR35526:SF3">
    <property type="entry name" value="ANTI-SIGMA-F FACTOR RSBW"/>
    <property type="match status" value="1"/>
</dbReference>
<evidence type="ECO:0000259" key="2">
    <source>
        <dbReference type="Pfam" id="PF13581"/>
    </source>
</evidence>